<comment type="subcellular location">
    <subcellularLocation>
        <location evidence="1">Secreted</location>
    </subcellularLocation>
</comment>
<evidence type="ECO:0000256" key="4">
    <source>
        <dbReference type="ARBA" id="ARBA00022729"/>
    </source>
</evidence>
<evidence type="ECO:0000256" key="3">
    <source>
        <dbReference type="ARBA" id="ARBA00022525"/>
    </source>
</evidence>
<dbReference type="Pfam" id="PF01060">
    <property type="entry name" value="TTR-52"/>
    <property type="match status" value="2"/>
</dbReference>
<protein>
    <recommendedName>
        <fullName evidence="8">Transthyretin-like family protein</fullName>
    </recommendedName>
</protein>
<evidence type="ECO:0000256" key="1">
    <source>
        <dbReference type="ARBA" id="ARBA00004613"/>
    </source>
</evidence>
<feature type="signal peptide" evidence="5">
    <location>
        <begin position="1"/>
        <end position="20"/>
    </location>
</feature>
<gene>
    <name evidence="6" type="ORF">SVUK_LOCUS2237</name>
</gene>
<dbReference type="GO" id="GO:0009986">
    <property type="term" value="C:cell surface"/>
    <property type="evidence" value="ECO:0007669"/>
    <property type="project" value="InterPro"/>
</dbReference>
<accession>A0A3P7IK92</accession>
<feature type="non-terminal residue" evidence="6">
    <location>
        <position position="230"/>
    </location>
</feature>
<dbReference type="AlphaFoldDB" id="A0A3P7IK92"/>
<keyword evidence="7" id="KW-1185">Reference proteome</keyword>
<dbReference type="Proteomes" id="UP000270094">
    <property type="component" value="Unassembled WGS sequence"/>
</dbReference>
<evidence type="ECO:0000313" key="6">
    <source>
        <dbReference type="EMBL" id="VDM67239.1"/>
    </source>
</evidence>
<dbReference type="PANTHER" id="PTHR21700">
    <property type="entry name" value="TRANSTHYRETIN-LIKE FAMILY PROTEIN-RELATED"/>
    <property type="match status" value="1"/>
</dbReference>
<feature type="chain" id="PRO_5018004882" description="Transthyretin-like family protein" evidence="5">
    <location>
        <begin position="21"/>
        <end position="230"/>
    </location>
</feature>
<dbReference type="OrthoDB" id="5798901at2759"/>
<keyword evidence="3" id="KW-0964">Secreted</keyword>
<dbReference type="PANTHER" id="PTHR21700:SF44">
    <property type="entry name" value="TRANSTHYRETIN-LIKE FAMILY PROTEIN"/>
    <property type="match status" value="1"/>
</dbReference>
<evidence type="ECO:0008006" key="8">
    <source>
        <dbReference type="Google" id="ProtNLM"/>
    </source>
</evidence>
<evidence type="ECO:0000313" key="7">
    <source>
        <dbReference type="Proteomes" id="UP000270094"/>
    </source>
</evidence>
<dbReference type="GO" id="GO:0005576">
    <property type="term" value="C:extracellular region"/>
    <property type="evidence" value="ECO:0007669"/>
    <property type="project" value="UniProtKB-SubCell"/>
</dbReference>
<reference evidence="6 7" key="1">
    <citation type="submission" date="2018-11" db="EMBL/GenBank/DDBJ databases">
        <authorList>
            <consortium name="Pathogen Informatics"/>
        </authorList>
    </citation>
    <scope>NUCLEOTIDE SEQUENCE [LARGE SCALE GENOMIC DNA]</scope>
</reference>
<name>A0A3P7IK92_STRVU</name>
<dbReference type="EMBL" id="UYYB01004970">
    <property type="protein sequence ID" value="VDM67239.1"/>
    <property type="molecule type" value="Genomic_DNA"/>
</dbReference>
<evidence type="ECO:0000256" key="5">
    <source>
        <dbReference type="SAM" id="SignalP"/>
    </source>
</evidence>
<dbReference type="Gene3D" id="2.60.40.3330">
    <property type="match status" value="2"/>
</dbReference>
<dbReference type="InterPro" id="IPR038479">
    <property type="entry name" value="Transthyretin-like_sf"/>
</dbReference>
<comment type="similarity">
    <text evidence="2">Belongs to the nematode transthyretin-like family.</text>
</comment>
<dbReference type="InterPro" id="IPR001534">
    <property type="entry name" value="Transthyretin-like"/>
</dbReference>
<sequence>MNTVATSIFALITIAVVTTAFRTQSVAVKGKLMCGDQPAPNVLVKLLDEDHGDPDDVLDNMYTKEDGMFSVSGFASEITPIDPELRIYHDCNDNGKPCKREWIIRIPSKYIYLGEEPSEALDLGTLNLERMRFPLQYSLLLTLFGYVFCVPQQQIGRQNYRVRGTLMCGTTPAKDVKVKLIDDDFGPDPDDELDSGYTDANGFFELAGFTTERTTIDPHLKFYHDCNDGI</sequence>
<organism evidence="6 7">
    <name type="scientific">Strongylus vulgaris</name>
    <name type="common">Blood worm</name>
    <dbReference type="NCBI Taxonomy" id="40348"/>
    <lineage>
        <taxon>Eukaryota</taxon>
        <taxon>Metazoa</taxon>
        <taxon>Ecdysozoa</taxon>
        <taxon>Nematoda</taxon>
        <taxon>Chromadorea</taxon>
        <taxon>Rhabditida</taxon>
        <taxon>Rhabditina</taxon>
        <taxon>Rhabditomorpha</taxon>
        <taxon>Strongyloidea</taxon>
        <taxon>Strongylidae</taxon>
        <taxon>Strongylus</taxon>
    </lineage>
</organism>
<keyword evidence="4 5" id="KW-0732">Signal</keyword>
<evidence type="ECO:0000256" key="2">
    <source>
        <dbReference type="ARBA" id="ARBA00010112"/>
    </source>
</evidence>
<proteinExistence type="inferred from homology"/>